<evidence type="ECO:0000256" key="5">
    <source>
        <dbReference type="SAM" id="MobiDB-lite"/>
    </source>
</evidence>
<dbReference type="Pfam" id="PF19838">
    <property type="entry name" value="LptD_2"/>
    <property type="match status" value="1"/>
</dbReference>
<dbReference type="GO" id="GO:0043165">
    <property type="term" value="P:Gram-negative-bacterium-type cell outer membrane assembly"/>
    <property type="evidence" value="ECO:0007669"/>
    <property type="project" value="UniProtKB-UniRule"/>
</dbReference>
<evidence type="ECO:0000259" key="7">
    <source>
        <dbReference type="Pfam" id="PF04453"/>
    </source>
</evidence>
<feature type="signal peptide" evidence="4">
    <location>
        <begin position="1"/>
        <end position="34"/>
    </location>
</feature>
<feature type="chain" id="PRO_5038199063" description="LPS-assembly protein LptD" evidence="4">
    <location>
        <begin position="35"/>
        <end position="787"/>
    </location>
</feature>
<comment type="subcellular location">
    <subcellularLocation>
        <location evidence="4">Cell outer membrane</location>
    </subcellularLocation>
</comment>
<gene>
    <name evidence="4" type="primary">lptD</name>
    <name evidence="9" type="ORF">J5Y10_14940</name>
</gene>
<dbReference type="InterPro" id="IPR050218">
    <property type="entry name" value="LptD"/>
</dbReference>
<dbReference type="GO" id="GO:0015920">
    <property type="term" value="P:lipopolysaccharide transport"/>
    <property type="evidence" value="ECO:0007669"/>
    <property type="project" value="InterPro"/>
</dbReference>
<keyword evidence="3 4" id="KW-0998">Cell outer membrane</keyword>
<comment type="caution">
    <text evidence="4">Lacks conserved residue(s) required for the propagation of feature annotation.</text>
</comment>
<proteinExistence type="inferred from homology"/>
<dbReference type="AlphaFoldDB" id="A0A940N048"/>
<comment type="subunit">
    <text evidence="4">Component of the lipopolysaccharide transport and assembly complex.</text>
</comment>
<comment type="caution">
    <text evidence="9">The sequence shown here is derived from an EMBL/GenBank/DDBJ whole genome shotgun (WGS) entry which is preliminary data.</text>
</comment>
<dbReference type="PANTHER" id="PTHR30189">
    <property type="entry name" value="LPS-ASSEMBLY PROTEIN"/>
    <property type="match status" value="1"/>
</dbReference>
<keyword evidence="10" id="KW-1185">Reference proteome</keyword>
<feature type="domain" description="LptD C-terminal" evidence="7">
    <location>
        <begin position="346"/>
        <end position="715"/>
    </location>
</feature>
<dbReference type="InterPro" id="IPR007543">
    <property type="entry name" value="LptD_C"/>
</dbReference>
<feature type="compositionally biased region" description="Low complexity" evidence="5">
    <location>
        <begin position="53"/>
        <end position="71"/>
    </location>
</feature>
<dbReference type="InterPro" id="IPR045659">
    <property type="entry name" value="LptD_2"/>
</dbReference>
<dbReference type="Gene3D" id="2.60.450.10">
    <property type="entry name" value="Lipopolysaccharide (LPS) transport protein A like domain"/>
    <property type="match status" value="1"/>
</dbReference>
<evidence type="ECO:0000256" key="3">
    <source>
        <dbReference type="ARBA" id="ARBA00023237"/>
    </source>
</evidence>
<evidence type="ECO:0000256" key="1">
    <source>
        <dbReference type="ARBA" id="ARBA00022729"/>
    </source>
</evidence>
<feature type="domain" description="LPS-assembly protein LptD central" evidence="8">
    <location>
        <begin position="239"/>
        <end position="337"/>
    </location>
</feature>
<evidence type="ECO:0000256" key="4">
    <source>
        <dbReference type="HAMAP-Rule" id="MF_01411"/>
    </source>
</evidence>
<name>A0A940N048_9PROT</name>
<accession>A0A940N048</accession>
<comment type="similarity">
    <text evidence="4">Belongs to the LptD family.</text>
</comment>
<reference evidence="9" key="1">
    <citation type="submission" date="2021-03" db="EMBL/GenBank/DDBJ databases">
        <authorList>
            <person name="So Y."/>
        </authorList>
    </citation>
    <scope>NUCLEOTIDE SEQUENCE</scope>
    <source>
        <strain evidence="9">SG15</strain>
    </source>
</reference>
<dbReference type="Pfam" id="PF04453">
    <property type="entry name" value="LptD"/>
    <property type="match status" value="1"/>
</dbReference>
<dbReference type="InterPro" id="IPR006311">
    <property type="entry name" value="TAT_signal"/>
</dbReference>
<protein>
    <recommendedName>
        <fullName evidence="4">LPS-assembly protein LptD</fullName>
    </recommendedName>
</protein>
<dbReference type="HAMAP" id="MF_01411">
    <property type="entry name" value="LPS_assembly_LptD"/>
    <property type="match status" value="1"/>
</dbReference>
<feature type="domain" description="Organic solvent tolerance-like N-terminal" evidence="6">
    <location>
        <begin position="91"/>
        <end position="162"/>
    </location>
</feature>
<keyword evidence="2 4" id="KW-0472">Membrane</keyword>
<comment type="function">
    <text evidence="4">Involved in the assembly of lipopolysaccharide (LPS) at the surface of the outer membrane.</text>
</comment>
<dbReference type="EMBL" id="JAGIZA010000008">
    <property type="protein sequence ID" value="MBP0494079.1"/>
    <property type="molecule type" value="Genomic_DNA"/>
</dbReference>
<evidence type="ECO:0000313" key="10">
    <source>
        <dbReference type="Proteomes" id="UP000677537"/>
    </source>
</evidence>
<sequence length="787" mass="85911" precursor="true">MPGNGVSRRARLLGGVALATMLATPAMVPEPALAQGGPMNVRPDQLGEGVVTPGGPSLRGSPAAPAAPPTTAGLLRGGVAPVDRNAPVTFTADEVEYDQNENRVTAKGHVEAWQNERILRADRFTYDRDTGVSTAEGNVQLLEADGQVLFAERAELQGGMRDAIVEGLRGLLAQNGRLAANGARRRTLENGAVVMDLSRVVYSSCDLCQDDPLAPPIWQLRSRLATQDGEARRIRFRDATVDFSGVPAFYTPYMSMPDPSTPRSSGFLSPSFGQTNYLGGFLETPYYWAIDDSSDLTFTPVVTTNTAPFARGVYRQRFNFGEVNIAASAAYLEERDKSQEKGLGGSIFSRGSFTIDENWTAGFSINRASSQTYLRSFRLPSPAILASTAYAEGYWGYNRYARINALAFQGLRETDDVGRTPFVLPNLYYEHVFERDQLGGTFAADATAFSIYRSQGTQTRRAGSRLRYELPRTDSFGSQWTFRMQADGLGYNADKLDEAPNFSTVSSVTTATGNVRAALDWRLPLVRSAGSLGRQLIEPRVQLVTGPSTGRQTRIPNEDSLDFEFTDANLFALNRFNGRDRQEGGTRVDAALRGAWFFPNGGSVEGIGGRSFRASEEAVFTENSGLEKRASDWVGRVTVSPTSWFDVTARGRFDGETGDRRLIDTSAAFGLEPIGLAGTRVTTGYVYHIPNPLQTPVRYTREVYAGATTRIGKYWRAAVFGRYDLELERGVSYGTSAAYEDECLVLEGRFFRSLAENAATGTTYPGATTLIFRIALKTVGDFSARAL</sequence>
<organism evidence="9 10">
    <name type="scientific">Roseomonas indoligenes</name>
    <dbReference type="NCBI Taxonomy" id="2820811"/>
    <lineage>
        <taxon>Bacteria</taxon>
        <taxon>Pseudomonadati</taxon>
        <taxon>Pseudomonadota</taxon>
        <taxon>Alphaproteobacteria</taxon>
        <taxon>Acetobacterales</taxon>
        <taxon>Roseomonadaceae</taxon>
        <taxon>Roseomonas</taxon>
    </lineage>
</organism>
<evidence type="ECO:0000256" key="2">
    <source>
        <dbReference type="ARBA" id="ARBA00023136"/>
    </source>
</evidence>
<dbReference type="Proteomes" id="UP000677537">
    <property type="component" value="Unassembled WGS sequence"/>
</dbReference>
<evidence type="ECO:0000313" key="9">
    <source>
        <dbReference type="EMBL" id="MBP0494079.1"/>
    </source>
</evidence>
<dbReference type="GO" id="GO:1990351">
    <property type="term" value="C:transporter complex"/>
    <property type="evidence" value="ECO:0007669"/>
    <property type="project" value="TreeGrafter"/>
</dbReference>
<dbReference type="Pfam" id="PF03968">
    <property type="entry name" value="LptD_N"/>
    <property type="match status" value="1"/>
</dbReference>
<evidence type="ECO:0000259" key="6">
    <source>
        <dbReference type="Pfam" id="PF03968"/>
    </source>
</evidence>
<dbReference type="PANTHER" id="PTHR30189:SF1">
    <property type="entry name" value="LPS-ASSEMBLY PROTEIN LPTD"/>
    <property type="match status" value="1"/>
</dbReference>
<dbReference type="InterPro" id="IPR020889">
    <property type="entry name" value="LipoPS_assembly_LptD"/>
</dbReference>
<dbReference type="PROSITE" id="PS51318">
    <property type="entry name" value="TAT"/>
    <property type="match status" value="1"/>
</dbReference>
<feature type="region of interest" description="Disordered" evidence="5">
    <location>
        <begin position="48"/>
        <end position="71"/>
    </location>
</feature>
<evidence type="ECO:0000259" key="8">
    <source>
        <dbReference type="Pfam" id="PF19838"/>
    </source>
</evidence>
<dbReference type="InterPro" id="IPR005653">
    <property type="entry name" value="OstA-like_N"/>
</dbReference>
<dbReference type="GO" id="GO:0009279">
    <property type="term" value="C:cell outer membrane"/>
    <property type="evidence" value="ECO:0007669"/>
    <property type="project" value="UniProtKB-SubCell"/>
</dbReference>
<keyword evidence="1 4" id="KW-0732">Signal</keyword>